<evidence type="ECO:0000313" key="1">
    <source>
        <dbReference type="EMBL" id="MFD2408818.1"/>
    </source>
</evidence>
<reference evidence="2" key="1">
    <citation type="journal article" date="2019" name="Int. J. Syst. Evol. Microbiol.">
        <title>The Global Catalogue of Microorganisms (GCM) 10K type strain sequencing project: providing services to taxonomists for standard genome sequencing and annotation.</title>
        <authorList>
            <consortium name="The Broad Institute Genomics Platform"/>
            <consortium name="The Broad Institute Genome Sequencing Center for Infectious Disease"/>
            <person name="Wu L."/>
            <person name="Ma J."/>
        </authorList>
    </citation>
    <scope>NUCLEOTIDE SEQUENCE [LARGE SCALE GENOMIC DNA]</scope>
    <source>
        <strain evidence="2">CCM 8725</strain>
    </source>
</reference>
<evidence type="ECO:0000313" key="2">
    <source>
        <dbReference type="Proteomes" id="UP001597448"/>
    </source>
</evidence>
<gene>
    <name evidence="1" type="ORF">ACFSX3_03000</name>
</gene>
<sequence length="45" mass="4882">MKDTEAGVMLLWQVFEYGIGGGVKEVRQGGDNRCGKKLFFSTGNG</sequence>
<dbReference type="RefSeq" id="WP_209990945.1">
    <property type="nucleotide sequence ID" value="NZ_JBHSVQ010000001.1"/>
</dbReference>
<protein>
    <submittedName>
        <fullName evidence="1">Uncharacterized protein</fullName>
    </submittedName>
</protein>
<dbReference type="EMBL" id="JBHUKY010000008">
    <property type="protein sequence ID" value="MFD2408818.1"/>
    <property type="molecule type" value="Genomic_DNA"/>
</dbReference>
<accession>A0ABW5F1B3</accession>
<name>A0ABW5F1B3_9BACL</name>
<proteinExistence type="predicted"/>
<organism evidence="1 2">
    <name type="scientific">Paenibacillus rhizoplanae</name>
    <dbReference type="NCBI Taxonomy" id="1917181"/>
    <lineage>
        <taxon>Bacteria</taxon>
        <taxon>Bacillati</taxon>
        <taxon>Bacillota</taxon>
        <taxon>Bacilli</taxon>
        <taxon>Bacillales</taxon>
        <taxon>Paenibacillaceae</taxon>
        <taxon>Paenibacillus</taxon>
    </lineage>
</organism>
<dbReference type="Proteomes" id="UP001597448">
    <property type="component" value="Unassembled WGS sequence"/>
</dbReference>
<comment type="caution">
    <text evidence="1">The sequence shown here is derived from an EMBL/GenBank/DDBJ whole genome shotgun (WGS) entry which is preliminary data.</text>
</comment>
<keyword evidence="2" id="KW-1185">Reference proteome</keyword>